<proteinExistence type="predicted"/>
<evidence type="ECO:0000313" key="2">
    <source>
        <dbReference type="EMBL" id="MFC7331017.1"/>
    </source>
</evidence>
<dbReference type="EMBL" id="JBHTBH010000015">
    <property type="protein sequence ID" value="MFC7331017.1"/>
    <property type="molecule type" value="Genomic_DNA"/>
</dbReference>
<organism evidence="2 3">
    <name type="scientific">Marinactinospora rubrisoli</name>
    <dbReference type="NCBI Taxonomy" id="2715399"/>
    <lineage>
        <taxon>Bacteria</taxon>
        <taxon>Bacillati</taxon>
        <taxon>Actinomycetota</taxon>
        <taxon>Actinomycetes</taxon>
        <taxon>Streptosporangiales</taxon>
        <taxon>Nocardiopsidaceae</taxon>
        <taxon>Marinactinospora</taxon>
    </lineage>
</organism>
<evidence type="ECO:0000313" key="3">
    <source>
        <dbReference type="Proteomes" id="UP001596540"/>
    </source>
</evidence>
<protein>
    <submittedName>
        <fullName evidence="2">Uncharacterized protein</fullName>
    </submittedName>
</protein>
<comment type="caution">
    <text evidence="2">The sequence shown here is derived from an EMBL/GenBank/DDBJ whole genome shotgun (WGS) entry which is preliminary data.</text>
</comment>
<reference evidence="3" key="1">
    <citation type="journal article" date="2019" name="Int. J. Syst. Evol. Microbiol.">
        <title>The Global Catalogue of Microorganisms (GCM) 10K type strain sequencing project: providing services to taxonomists for standard genome sequencing and annotation.</title>
        <authorList>
            <consortium name="The Broad Institute Genomics Platform"/>
            <consortium name="The Broad Institute Genome Sequencing Center for Infectious Disease"/>
            <person name="Wu L."/>
            <person name="Ma J."/>
        </authorList>
    </citation>
    <scope>NUCLEOTIDE SEQUENCE [LARGE SCALE GENOMIC DNA]</scope>
    <source>
        <strain evidence="3">CGMCC 4.7382</strain>
    </source>
</reference>
<dbReference type="Proteomes" id="UP001596540">
    <property type="component" value="Unassembled WGS sequence"/>
</dbReference>
<evidence type="ECO:0000256" key="1">
    <source>
        <dbReference type="SAM" id="SignalP"/>
    </source>
</evidence>
<sequence length="68" mass="7063">MRVRNVVVVGLVAAAAVIGGAGSAGAAIESELAQLQTEHPELAAHHPEFGGAAFKNLPSDVRNTSEWW</sequence>
<accession>A0ABW2KMD2</accession>
<dbReference type="RefSeq" id="WP_379873657.1">
    <property type="nucleotide sequence ID" value="NZ_JBHTBH010000015.1"/>
</dbReference>
<feature type="signal peptide" evidence="1">
    <location>
        <begin position="1"/>
        <end position="26"/>
    </location>
</feature>
<feature type="chain" id="PRO_5045693209" evidence="1">
    <location>
        <begin position="27"/>
        <end position="68"/>
    </location>
</feature>
<gene>
    <name evidence="2" type="ORF">ACFQRF_25090</name>
</gene>
<keyword evidence="1" id="KW-0732">Signal</keyword>
<keyword evidence="3" id="KW-1185">Reference proteome</keyword>
<name>A0ABW2KMD2_9ACTN</name>